<reference evidence="12 13" key="1">
    <citation type="submission" date="2024-10" db="EMBL/GenBank/DDBJ databases">
        <title>Isolation, draft genome sequencing and identification of Phyllobacterium sp. NSA23, isolated from leaf soil.</title>
        <authorList>
            <person name="Akita H."/>
        </authorList>
    </citation>
    <scope>NUCLEOTIDE SEQUENCE [LARGE SCALE GENOMIC DNA]</scope>
    <source>
        <strain evidence="12 13">NSA23</strain>
    </source>
</reference>
<keyword evidence="4 9" id="KW-0812">Transmembrane</keyword>
<evidence type="ECO:0000256" key="11">
    <source>
        <dbReference type="SAM" id="Phobius"/>
    </source>
</evidence>
<dbReference type="InterPro" id="IPR003369">
    <property type="entry name" value="TatA/B/E"/>
</dbReference>
<sequence>MLDIGWSEILVIAIVLIVVVGPKDLPRMLRAFGQATSRMRKTANEFRRQFDEALREAELEDVKNVVEDARRLDPRSDIRKVFDPLRSAGEELRSSLNQAAVAPAATPVPPPPPEPVPSADAPVEAASQAVAAAKAGAAVADKPAGKAPAPVKASGTSAKAAARKPAAKPRARTKAKADDTGSKA</sequence>
<comment type="subcellular location">
    <subcellularLocation>
        <location evidence="9">Cell membrane</location>
        <topology evidence="9">Single-pass membrane protein</topology>
    </subcellularLocation>
    <subcellularLocation>
        <location evidence="1">Membrane</location>
        <topology evidence="1">Single-pass membrane protein</topology>
    </subcellularLocation>
</comment>
<keyword evidence="5 9" id="KW-0653">Protein transport</keyword>
<evidence type="ECO:0000313" key="12">
    <source>
        <dbReference type="EMBL" id="GAB1581959.1"/>
    </source>
</evidence>
<keyword evidence="3 9" id="KW-1003">Cell membrane</keyword>
<feature type="compositionally biased region" description="Pro residues" evidence="10">
    <location>
        <begin position="106"/>
        <end position="116"/>
    </location>
</feature>
<feature type="transmembrane region" description="Helical" evidence="11">
    <location>
        <begin position="6"/>
        <end position="22"/>
    </location>
</feature>
<comment type="similarity">
    <text evidence="9">Belongs to the TatB family.</text>
</comment>
<accession>A0ABQ0GZ67</accession>
<gene>
    <name evidence="9" type="primary">tatB</name>
    <name evidence="12" type="ORF">PPNSA23_19020</name>
</gene>
<dbReference type="NCBIfam" id="TIGR01410">
    <property type="entry name" value="tatB"/>
    <property type="match status" value="1"/>
</dbReference>
<evidence type="ECO:0000256" key="2">
    <source>
        <dbReference type="ARBA" id="ARBA00022448"/>
    </source>
</evidence>
<dbReference type="Pfam" id="PF02416">
    <property type="entry name" value="TatA_B_E"/>
    <property type="match status" value="1"/>
</dbReference>
<comment type="subunit">
    <text evidence="9">The Tat system comprises two distinct complexes: a TatABC complex, containing multiple copies of TatA, TatB and TatC subunits, and a separate TatA complex, containing only TatA subunits. Substrates initially bind to the TatABC complex, which probably triggers association of the separate TatA complex to form the active translocon.</text>
</comment>
<keyword evidence="13" id="KW-1185">Reference proteome</keyword>
<protein>
    <recommendedName>
        <fullName evidence="9">Sec-independent protein translocase protein TatB</fullName>
    </recommendedName>
</protein>
<evidence type="ECO:0000256" key="8">
    <source>
        <dbReference type="ARBA" id="ARBA00023136"/>
    </source>
</evidence>
<feature type="compositionally biased region" description="Basic and acidic residues" evidence="10">
    <location>
        <begin position="175"/>
        <end position="184"/>
    </location>
</feature>
<name>A0ABQ0GZ67_9HYPH</name>
<feature type="region of interest" description="Disordered" evidence="10">
    <location>
        <begin position="93"/>
        <end position="184"/>
    </location>
</feature>
<comment type="caution">
    <text evidence="12">The sequence shown here is derived from an EMBL/GenBank/DDBJ whole genome shotgun (WGS) entry which is preliminary data.</text>
</comment>
<evidence type="ECO:0000313" key="13">
    <source>
        <dbReference type="Proteomes" id="UP001628091"/>
    </source>
</evidence>
<dbReference type="RefSeq" id="WP_407864693.1">
    <property type="nucleotide sequence ID" value="NZ_BAAFZP010000001.1"/>
</dbReference>
<evidence type="ECO:0000256" key="5">
    <source>
        <dbReference type="ARBA" id="ARBA00022927"/>
    </source>
</evidence>
<dbReference type="EMBL" id="BAAFZP010000001">
    <property type="protein sequence ID" value="GAB1581959.1"/>
    <property type="molecule type" value="Genomic_DNA"/>
</dbReference>
<dbReference type="PANTHER" id="PTHR33162:SF1">
    <property type="entry name" value="SEC-INDEPENDENT PROTEIN TRANSLOCASE PROTEIN TATA, CHLOROPLASTIC"/>
    <property type="match status" value="1"/>
</dbReference>
<dbReference type="PANTHER" id="PTHR33162">
    <property type="entry name" value="SEC-INDEPENDENT PROTEIN TRANSLOCASE PROTEIN TATA, CHLOROPLASTIC"/>
    <property type="match status" value="1"/>
</dbReference>
<evidence type="ECO:0000256" key="4">
    <source>
        <dbReference type="ARBA" id="ARBA00022692"/>
    </source>
</evidence>
<dbReference type="InterPro" id="IPR018448">
    <property type="entry name" value="TatB"/>
</dbReference>
<evidence type="ECO:0000256" key="7">
    <source>
        <dbReference type="ARBA" id="ARBA00023010"/>
    </source>
</evidence>
<dbReference type="PRINTS" id="PR01506">
    <property type="entry name" value="TATBPROTEIN"/>
</dbReference>
<keyword evidence="2 9" id="KW-0813">Transport</keyword>
<evidence type="ECO:0000256" key="6">
    <source>
        <dbReference type="ARBA" id="ARBA00022989"/>
    </source>
</evidence>
<evidence type="ECO:0000256" key="3">
    <source>
        <dbReference type="ARBA" id="ARBA00022475"/>
    </source>
</evidence>
<dbReference type="Proteomes" id="UP001628091">
    <property type="component" value="Unassembled WGS sequence"/>
</dbReference>
<feature type="compositionally biased region" description="Basic residues" evidence="10">
    <location>
        <begin position="161"/>
        <end position="174"/>
    </location>
</feature>
<dbReference type="HAMAP" id="MF_00237">
    <property type="entry name" value="TatB"/>
    <property type="match status" value="1"/>
</dbReference>
<comment type="function">
    <text evidence="9">Part of the twin-arginine translocation (Tat) system that transports large folded proteins containing a characteristic twin-arginine motif in their signal peptide across membranes. Together with TatC, TatB is part of a receptor directly interacting with Tat signal peptides. TatB may form an oligomeric binding site that transiently accommodates folded Tat precursor proteins before their translocation.</text>
</comment>
<evidence type="ECO:0000256" key="1">
    <source>
        <dbReference type="ARBA" id="ARBA00004167"/>
    </source>
</evidence>
<proteinExistence type="inferred from homology"/>
<feature type="compositionally biased region" description="Low complexity" evidence="10">
    <location>
        <begin position="117"/>
        <end position="160"/>
    </location>
</feature>
<organism evidence="12 13">
    <name type="scientific">Phyllobacterium phragmitis</name>
    <dbReference type="NCBI Taxonomy" id="2670329"/>
    <lineage>
        <taxon>Bacteria</taxon>
        <taxon>Pseudomonadati</taxon>
        <taxon>Pseudomonadota</taxon>
        <taxon>Alphaproteobacteria</taxon>
        <taxon>Hyphomicrobiales</taxon>
        <taxon>Phyllobacteriaceae</taxon>
        <taxon>Phyllobacterium</taxon>
    </lineage>
</organism>
<evidence type="ECO:0000256" key="10">
    <source>
        <dbReference type="SAM" id="MobiDB-lite"/>
    </source>
</evidence>
<dbReference type="Gene3D" id="1.20.5.3310">
    <property type="match status" value="1"/>
</dbReference>
<keyword evidence="6 9" id="KW-1133">Transmembrane helix</keyword>
<keyword evidence="8 9" id="KW-0472">Membrane</keyword>
<keyword evidence="7 9" id="KW-0811">Translocation</keyword>
<evidence type="ECO:0000256" key="9">
    <source>
        <dbReference type="HAMAP-Rule" id="MF_00237"/>
    </source>
</evidence>